<sequence length="74" mass="7928">MEPATATLLETSKAFSESLSKLDILEALKKKLVSQPNVAATKLSGALAELVKSILAFDAHEAFLPASWRALSEE</sequence>
<dbReference type="RefSeq" id="WP_004526658.1">
    <property type="nucleotide sequence ID" value="NZ_CM000832.1"/>
</dbReference>
<proteinExistence type="predicted"/>
<evidence type="ECO:0000313" key="1">
    <source>
        <dbReference type="EMBL" id="EET06133.1"/>
    </source>
</evidence>
<reference evidence="1" key="1">
    <citation type="submission" date="2009-05" db="EMBL/GenBank/DDBJ databases">
        <authorList>
            <person name="Harkins D.M."/>
            <person name="DeShazer D."/>
            <person name="Woods D.E."/>
            <person name="Brinkac L.M."/>
            <person name="Brown K.A."/>
            <person name="Hung G.C."/>
            <person name="Tuanyok A."/>
            <person name="Zhang B."/>
            <person name="Nierman W.C."/>
        </authorList>
    </citation>
    <scope>NUCLEOTIDE SEQUENCE [LARGE SCALE GENOMIC DNA]</scope>
    <source>
        <strain evidence="1">1710a</strain>
    </source>
</reference>
<protein>
    <submittedName>
        <fullName evidence="1">Uncharacterized protein</fullName>
    </submittedName>
</protein>
<accession>A0A0E1VZ11</accession>
<dbReference type="EMBL" id="CM000832">
    <property type="protein sequence ID" value="EET06133.1"/>
    <property type="molecule type" value="Genomic_DNA"/>
</dbReference>
<organism evidence="1">
    <name type="scientific">Burkholderia pseudomallei 1710a</name>
    <dbReference type="NCBI Taxonomy" id="320371"/>
    <lineage>
        <taxon>Bacteria</taxon>
        <taxon>Pseudomonadati</taxon>
        <taxon>Pseudomonadota</taxon>
        <taxon>Betaproteobacteria</taxon>
        <taxon>Burkholderiales</taxon>
        <taxon>Burkholderiaceae</taxon>
        <taxon>Burkholderia</taxon>
        <taxon>pseudomallei group</taxon>
    </lineage>
</organism>
<name>A0A0E1VZ11_BURPE</name>
<dbReference type="HOGENOM" id="CLU_2680554_0_0_4"/>
<dbReference type="AlphaFoldDB" id="A0A0E1VZ11"/>
<dbReference type="Proteomes" id="UP000001812">
    <property type="component" value="Chromosome I"/>
</dbReference>
<gene>
    <name evidence="1" type="ORF">BURPS1710A_1914</name>
</gene>